<keyword evidence="2" id="KW-1185">Reference proteome</keyword>
<organism evidence="1 2">
    <name type="scientific">Clostridium oryzae</name>
    <dbReference type="NCBI Taxonomy" id="1450648"/>
    <lineage>
        <taxon>Bacteria</taxon>
        <taxon>Bacillati</taxon>
        <taxon>Bacillota</taxon>
        <taxon>Clostridia</taxon>
        <taxon>Eubacteriales</taxon>
        <taxon>Clostridiaceae</taxon>
        <taxon>Clostridium</taxon>
    </lineage>
</organism>
<dbReference type="RefSeq" id="WP_139375990.1">
    <property type="nucleotide sequence ID" value="NZ_MZGV01000012.1"/>
</dbReference>
<dbReference type="Proteomes" id="UP000190080">
    <property type="component" value="Unassembled WGS sequence"/>
</dbReference>
<dbReference type="EMBL" id="MZGV01000012">
    <property type="protein sequence ID" value="OPJ62928.1"/>
    <property type="molecule type" value="Genomic_DNA"/>
</dbReference>
<dbReference type="AlphaFoldDB" id="A0A1V4ISC5"/>
<accession>A0A1V4ISC5</accession>
<name>A0A1V4ISC5_9CLOT</name>
<gene>
    <name evidence="1" type="ORF">CLORY_15520</name>
</gene>
<dbReference type="OrthoDB" id="9814022at2"/>
<sequence length="119" mass="13735">MSEVKAKEVLTVGMFFKHEYDFGSTTTLKLTVMDKYRGASAKDPITLPARNEIEDYRCSNCGKKAEYACMENEYGDFTYLCEDCVDKFEDDDLFIFRITNSPRMGVCGYEGELDTYQLY</sequence>
<protein>
    <submittedName>
        <fullName evidence="1">Uncharacterized protein</fullName>
    </submittedName>
</protein>
<evidence type="ECO:0000313" key="1">
    <source>
        <dbReference type="EMBL" id="OPJ62928.1"/>
    </source>
</evidence>
<proteinExistence type="predicted"/>
<comment type="caution">
    <text evidence="1">The sequence shown here is derived from an EMBL/GenBank/DDBJ whole genome shotgun (WGS) entry which is preliminary data.</text>
</comment>
<dbReference type="STRING" id="1450648.CLORY_15520"/>
<reference evidence="1 2" key="1">
    <citation type="submission" date="2017-03" db="EMBL/GenBank/DDBJ databases">
        <title>Genome sequence of Clostridium oryzae DSM 28571.</title>
        <authorList>
            <person name="Poehlein A."/>
            <person name="Daniel R."/>
        </authorList>
    </citation>
    <scope>NUCLEOTIDE SEQUENCE [LARGE SCALE GENOMIC DNA]</scope>
    <source>
        <strain evidence="1 2">DSM 28571</strain>
    </source>
</reference>
<evidence type="ECO:0000313" key="2">
    <source>
        <dbReference type="Proteomes" id="UP000190080"/>
    </source>
</evidence>